<proteinExistence type="predicted"/>
<evidence type="ECO:0000313" key="1">
    <source>
        <dbReference type="EMBL" id="MFC5458263.1"/>
    </source>
</evidence>
<evidence type="ECO:0008006" key="3">
    <source>
        <dbReference type="Google" id="ProtNLM"/>
    </source>
</evidence>
<dbReference type="RefSeq" id="WP_379778939.1">
    <property type="nucleotide sequence ID" value="NZ_JBHSMU010000003.1"/>
</dbReference>
<accession>A0ABW0KXJ5</accession>
<protein>
    <recommendedName>
        <fullName evidence="3">Flagellar protein FliT</fullName>
    </recommendedName>
</protein>
<dbReference type="Proteomes" id="UP001596050">
    <property type="component" value="Unassembled WGS sequence"/>
</dbReference>
<sequence length="105" mass="11014">MPRSAKIGQLAAALAQAGAARDWERLGVLAHNLAPQLAALKMRGPWSRAELAALAQLRAHHDNAAAACAEALGTLSGRLADLRNNKDGWIAYALASDTEPAGHQE</sequence>
<evidence type="ECO:0000313" key="2">
    <source>
        <dbReference type="Proteomes" id="UP001596050"/>
    </source>
</evidence>
<reference evidence="2" key="1">
    <citation type="journal article" date="2019" name="Int. J. Syst. Evol. Microbiol.">
        <title>The Global Catalogue of Microorganisms (GCM) 10K type strain sequencing project: providing services to taxonomists for standard genome sequencing and annotation.</title>
        <authorList>
            <consortium name="The Broad Institute Genomics Platform"/>
            <consortium name="The Broad Institute Genome Sequencing Center for Infectious Disease"/>
            <person name="Wu L."/>
            <person name="Ma J."/>
        </authorList>
    </citation>
    <scope>NUCLEOTIDE SEQUENCE [LARGE SCALE GENOMIC DNA]</scope>
    <source>
        <strain evidence="2">KACC 12649</strain>
    </source>
</reference>
<keyword evidence="2" id="KW-1185">Reference proteome</keyword>
<name>A0ABW0KXJ5_9BURK</name>
<gene>
    <name evidence="1" type="ORF">ACFPN5_00400</name>
</gene>
<dbReference type="EMBL" id="JBHSMU010000003">
    <property type="protein sequence ID" value="MFC5458263.1"/>
    <property type="molecule type" value="Genomic_DNA"/>
</dbReference>
<organism evidence="1 2">
    <name type="scientific">Massilia niabensis</name>
    <dbReference type="NCBI Taxonomy" id="544910"/>
    <lineage>
        <taxon>Bacteria</taxon>
        <taxon>Pseudomonadati</taxon>
        <taxon>Pseudomonadota</taxon>
        <taxon>Betaproteobacteria</taxon>
        <taxon>Burkholderiales</taxon>
        <taxon>Oxalobacteraceae</taxon>
        <taxon>Telluria group</taxon>
        <taxon>Massilia</taxon>
    </lineage>
</organism>
<comment type="caution">
    <text evidence="1">The sequence shown here is derived from an EMBL/GenBank/DDBJ whole genome shotgun (WGS) entry which is preliminary data.</text>
</comment>